<evidence type="ECO:0000313" key="17">
    <source>
        <dbReference type="EMBL" id="JAV11427.1"/>
    </source>
</evidence>
<proteinExistence type="inferred from homology"/>
<keyword evidence="15" id="KW-0175">Coiled coil</keyword>
<comment type="subcellular location">
    <subcellularLocation>
        <location evidence="1">Mitochondrion inner membrane</location>
        <topology evidence="1">Multi-pass membrane protein</topology>
    </subcellularLocation>
</comment>
<keyword evidence="6" id="KW-0999">Mitochondrion inner membrane</keyword>
<keyword evidence="7 16" id="KW-1133">Transmembrane helix</keyword>
<evidence type="ECO:0000256" key="16">
    <source>
        <dbReference type="SAM" id="Phobius"/>
    </source>
</evidence>
<dbReference type="InterPro" id="IPR050324">
    <property type="entry name" value="CDP-alcohol_PTase-I"/>
</dbReference>
<dbReference type="Gene3D" id="1.20.120.1760">
    <property type="match status" value="1"/>
</dbReference>
<evidence type="ECO:0000256" key="4">
    <source>
        <dbReference type="ARBA" id="ARBA00022679"/>
    </source>
</evidence>
<comment type="similarity">
    <text evidence="2">Belongs to the CDP-alcohol phosphatidyltransferase class-I family.</text>
</comment>
<evidence type="ECO:0000256" key="8">
    <source>
        <dbReference type="ARBA" id="ARBA00023098"/>
    </source>
</evidence>
<feature type="transmembrane region" description="Helical" evidence="16">
    <location>
        <begin position="197"/>
        <end position="222"/>
    </location>
</feature>
<keyword evidence="10 16" id="KW-0472">Membrane</keyword>
<evidence type="ECO:0000256" key="6">
    <source>
        <dbReference type="ARBA" id="ARBA00022792"/>
    </source>
</evidence>
<evidence type="ECO:0000256" key="12">
    <source>
        <dbReference type="ARBA" id="ARBA00023264"/>
    </source>
</evidence>
<sequence>MILVDKMLRFPRKIPQFCTLYRSWVHNPVRGRQSACWLYTSTTACSTTTPKSFTIAKFSGDEVLKKNRQDVHFQEIHKVIKGHELIQDVLEKKKEILLERKNELVQDLREKRTKVRERMEEVIEKENIMTIPNLLCVMRGVLAPYLGYVIIQGDFTFAIGLLVAAGISDLLDGFIARNWPSQMSKAGSFLDPMADKLLMGSLVISLTYCNLLPLWLTATILFRDVFLISAGFIIRYKSLPPPKTLSRYFDVTHATAQLAPTFISKVNTVVQLVAVATSLGAPVWTYIDHPLLHGLWYVTGATTVAAAVSYIMAKDTYKIFRKNARK</sequence>
<dbReference type="PANTHER" id="PTHR14269:SF60">
    <property type="entry name" value="CARDIOLIPIN SYNTHASE (CMP-FORMING)"/>
    <property type="match status" value="1"/>
</dbReference>
<keyword evidence="12" id="KW-1208">Phospholipid metabolism</keyword>
<accession>A0A1L8DY88</accession>
<evidence type="ECO:0000256" key="14">
    <source>
        <dbReference type="ARBA" id="ARBA00047433"/>
    </source>
</evidence>
<dbReference type="AlphaFoldDB" id="A0A1L8DY88"/>
<evidence type="ECO:0000256" key="15">
    <source>
        <dbReference type="SAM" id="Coils"/>
    </source>
</evidence>
<evidence type="ECO:0000256" key="2">
    <source>
        <dbReference type="ARBA" id="ARBA00010441"/>
    </source>
</evidence>
<dbReference type="GO" id="GO:0005743">
    <property type="term" value="C:mitochondrial inner membrane"/>
    <property type="evidence" value="ECO:0007669"/>
    <property type="project" value="UniProtKB-SubCell"/>
</dbReference>
<keyword evidence="8" id="KW-0443">Lipid metabolism</keyword>
<evidence type="ECO:0000256" key="1">
    <source>
        <dbReference type="ARBA" id="ARBA00004448"/>
    </source>
</evidence>
<evidence type="ECO:0000256" key="5">
    <source>
        <dbReference type="ARBA" id="ARBA00022692"/>
    </source>
</evidence>
<comment type="catalytic activity">
    <reaction evidence="14">
        <text>a CDP-1,2-diacyl-sn-glycerol + a 1,2-diacyl-sn-glycero-3-phospho-(1'-sn-glycerol) = a cardiolipin + CMP + H(+)</text>
        <dbReference type="Rhea" id="RHEA:32931"/>
        <dbReference type="ChEBI" id="CHEBI:15378"/>
        <dbReference type="ChEBI" id="CHEBI:58332"/>
        <dbReference type="ChEBI" id="CHEBI:60377"/>
        <dbReference type="ChEBI" id="CHEBI:62237"/>
        <dbReference type="ChEBI" id="CHEBI:64716"/>
        <dbReference type="EC" id="2.7.8.41"/>
    </reaction>
</comment>
<organism evidence="17">
    <name type="scientific">Nyssomyia neivai</name>
    <dbReference type="NCBI Taxonomy" id="330878"/>
    <lineage>
        <taxon>Eukaryota</taxon>
        <taxon>Metazoa</taxon>
        <taxon>Ecdysozoa</taxon>
        <taxon>Arthropoda</taxon>
        <taxon>Hexapoda</taxon>
        <taxon>Insecta</taxon>
        <taxon>Pterygota</taxon>
        <taxon>Neoptera</taxon>
        <taxon>Endopterygota</taxon>
        <taxon>Diptera</taxon>
        <taxon>Nematocera</taxon>
        <taxon>Psychodoidea</taxon>
        <taxon>Psychodidae</taxon>
        <taxon>Nyssomyia</taxon>
    </lineage>
</organism>
<keyword evidence="11" id="KW-0594">Phospholipid biosynthesis</keyword>
<evidence type="ECO:0000256" key="10">
    <source>
        <dbReference type="ARBA" id="ARBA00023136"/>
    </source>
</evidence>
<dbReference type="PANTHER" id="PTHR14269">
    <property type="entry name" value="CDP-DIACYLGLYCEROL--GLYCEROL-3-PHOSPHATE 3-PHOSPHATIDYLTRANSFERASE-RELATED"/>
    <property type="match status" value="1"/>
</dbReference>
<dbReference type="GO" id="GO:0032049">
    <property type="term" value="P:cardiolipin biosynthetic process"/>
    <property type="evidence" value="ECO:0007669"/>
    <property type="project" value="TreeGrafter"/>
</dbReference>
<dbReference type="InterPro" id="IPR043130">
    <property type="entry name" value="CDP-OH_PTrfase_TM_dom"/>
</dbReference>
<feature type="transmembrane region" description="Helical" evidence="16">
    <location>
        <begin position="294"/>
        <end position="313"/>
    </location>
</feature>
<protein>
    <recommendedName>
        <fullName evidence="13">cardiolipin synthase (CMP-forming)</fullName>
        <ecNumber evidence="13">2.7.8.41</ecNumber>
    </recommendedName>
</protein>
<reference evidence="17" key="1">
    <citation type="submission" date="2016-12" db="EMBL/GenBank/DDBJ databases">
        <title>An insight into the sialome and mialome of the sand fly, Nyssomyia neivai.</title>
        <authorList>
            <person name="Sebastian V."/>
            <person name="Goulart T.M."/>
            <person name="Oliveira W."/>
            <person name="Calvo E."/>
            <person name="Oliveira L.F."/>
            <person name="Pinto M.C."/>
            <person name="Rosselino A.M."/>
            <person name="Ribeiro J.M."/>
        </authorList>
    </citation>
    <scope>NUCLEOTIDE SEQUENCE</scope>
</reference>
<dbReference type="GO" id="GO:0043337">
    <property type="term" value="F:cardiolipin synthase (CMP-forming)"/>
    <property type="evidence" value="ECO:0007669"/>
    <property type="project" value="UniProtKB-EC"/>
</dbReference>
<name>A0A1L8DY88_9DIPT</name>
<evidence type="ECO:0000256" key="7">
    <source>
        <dbReference type="ARBA" id="ARBA00022989"/>
    </source>
</evidence>
<evidence type="ECO:0000256" key="3">
    <source>
        <dbReference type="ARBA" id="ARBA00022516"/>
    </source>
</evidence>
<keyword evidence="9" id="KW-0496">Mitochondrion</keyword>
<dbReference type="InterPro" id="IPR000462">
    <property type="entry name" value="CDP-OH_P_trans"/>
</dbReference>
<evidence type="ECO:0000256" key="13">
    <source>
        <dbReference type="ARBA" id="ARBA00039001"/>
    </source>
</evidence>
<evidence type="ECO:0000256" key="9">
    <source>
        <dbReference type="ARBA" id="ARBA00023128"/>
    </source>
</evidence>
<dbReference type="FunFam" id="1.20.120.1760:FF:000005">
    <property type="entry name" value="Cardiolipin synthase 1"/>
    <property type="match status" value="1"/>
</dbReference>
<feature type="coiled-coil region" evidence="15">
    <location>
        <begin position="87"/>
        <end position="125"/>
    </location>
</feature>
<dbReference type="EMBL" id="GFDF01002657">
    <property type="protein sequence ID" value="JAV11427.1"/>
    <property type="molecule type" value="Transcribed_RNA"/>
</dbReference>
<evidence type="ECO:0000256" key="11">
    <source>
        <dbReference type="ARBA" id="ARBA00023209"/>
    </source>
</evidence>
<keyword evidence="3" id="KW-0444">Lipid biosynthesis</keyword>
<keyword evidence="5 16" id="KW-0812">Transmembrane</keyword>
<dbReference type="Pfam" id="PF01066">
    <property type="entry name" value="CDP-OH_P_transf"/>
    <property type="match status" value="1"/>
</dbReference>
<dbReference type="EC" id="2.7.8.41" evidence="13"/>
<keyword evidence="4 17" id="KW-0808">Transferase</keyword>